<proteinExistence type="predicted"/>
<evidence type="ECO:0000256" key="1">
    <source>
        <dbReference type="SAM" id="Phobius"/>
    </source>
</evidence>
<feature type="transmembrane region" description="Helical" evidence="1">
    <location>
        <begin position="50"/>
        <end position="69"/>
    </location>
</feature>
<dbReference type="EMBL" id="MFAF01000059">
    <property type="protein sequence ID" value="OGD76857.1"/>
    <property type="molecule type" value="Genomic_DNA"/>
</dbReference>
<keyword evidence="1" id="KW-1133">Transmembrane helix</keyword>
<feature type="transmembrane region" description="Helical" evidence="1">
    <location>
        <begin position="26"/>
        <end position="44"/>
    </location>
</feature>
<sequence>MTRLTAKLRKVIRRRLFKDEEKRKRVTTALSILPGALMFGYMSFIFLETIWPAVGLVAVGILISIIVYARVFSDRALGVDLLYAEIEEHWKAFNERIGKTCDGEAEKFGGPRFKAITSGYETIAKRFGDIDKKPGELEPLVEDVYAGVVALAGEWLRQDKVYQFYERARDIDSKPLVEKAWRLIKNLVERTNDFAGLVERLADAMNRLEAFELESEVAQEFGTVGSGTAVDFSPITVLVDDMRDWSKCLTATQEEFDREEL</sequence>
<evidence type="ECO:0000313" key="2">
    <source>
        <dbReference type="EMBL" id="OGD76857.1"/>
    </source>
</evidence>
<comment type="caution">
    <text evidence="2">The sequence shown here is derived from an EMBL/GenBank/DDBJ whole genome shotgun (WGS) entry which is preliminary data.</text>
</comment>
<accession>A0A1F5FB65</accession>
<evidence type="ECO:0000313" key="3">
    <source>
        <dbReference type="Proteomes" id="UP000177187"/>
    </source>
</evidence>
<gene>
    <name evidence="2" type="ORF">A2Y64_05690</name>
</gene>
<name>A0A1F5FB65_9BACT</name>
<organism evidence="2 3">
    <name type="scientific">Candidatus Coatesbacteria bacterium RBG_13_66_14</name>
    <dbReference type="NCBI Taxonomy" id="1817816"/>
    <lineage>
        <taxon>Bacteria</taxon>
        <taxon>Candidatus Coatesiibacteriota</taxon>
    </lineage>
</organism>
<protein>
    <submittedName>
        <fullName evidence="2">Uncharacterized protein</fullName>
    </submittedName>
</protein>
<dbReference type="Proteomes" id="UP000177187">
    <property type="component" value="Unassembled WGS sequence"/>
</dbReference>
<keyword evidence="1" id="KW-0472">Membrane</keyword>
<reference evidence="2 3" key="1">
    <citation type="journal article" date="2016" name="Nat. Commun.">
        <title>Thousands of microbial genomes shed light on interconnected biogeochemical processes in an aquifer system.</title>
        <authorList>
            <person name="Anantharaman K."/>
            <person name="Brown C.T."/>
            <person name="Hug L.A."/>
            <person name="Sharon I."/>
            <person name="Castelle C.J."/>
            <person name="Probst A.J."/>
            <person name="Thomas B.C."/>
            <person name="Singh A."/>
            <person name="Wilkins M.J."/>
            <person name="Karaoz U."/>
            <person name="Brodie E.L."/>
            <person name="Williams K.H."/>
            <person name="Hubbard S.S."/>
            <person name="Banfield J.F."/>
        </authorList>
    </citation>
    <scope>NUCLEOTIDE SEQUENCE [LARGE SCALE GENOMIC DNA]</scope>
</reference>
<dbReference type="AlphaFoldDB" id="A0A1F5FB65"/>
<keyword evidence="1" id="KW-0812">Transmembrane</keyword>